<accession>A0AAP2W5R4</accession>
<dbReference type="EMBL" id="PGCK01000003">
    <property type="protein sequence ID" value="MCD1294387.1"/>
    <property type="molecule type" value="Genomic_DNA"/>
</dbReference>
<dbReference type="AlphaFoldDB" id="A0AAP2W5R4"/>
<sequence length="46" mass="5376">MLEKDPVCGKDVDTEKAIVIFKMGDRYRYFCSEECARIFQKTKLGL</sequence>
<organism evidence="2 3">
    <name type="scientific">Methanooceanicella nereidis</name>
    <dbReference type="NCBI Taxonomy" id="2052831"/>
    <lineage>
        <taxon>Archaea</taxon>
        <taxon>Methanobacteriati</taxon>
        <taxon>Methanobacteriota</taxon>
        <taxon>Stenosarchaea group</taxon>
        <taxon>Methanomicrobia</taxon>
        <taxon>Methanocellales</taxon>
        <taxon>Methanocellaceae</taxon>
        <taxon>Methanooceanicella</taxon>
    </lineage>
</organism>
<evidence type="ECO:0000313" key="3">
    <source>
        <dbReference type="Proteomes" id="UP001320159"/>
    </source>
</evidence>
<dbReference type="Proteomes" id="UP001320159">
    <property type="component" value="Unassembled WGS sequence"/>
</dbReference>
<protein>
    <submittedName>
        <fullName evidence="2">YHS domain-containing protein</fullName>
    </submittedName>
</protein>
<dbReference type="RefSeq" id="WP_230741216.1">
    <property type="nucleotide sequence ID" value="NZ_PGCK01000003.1"/>
</dbReference>
<reference evidence="2 3" key="1">
    <citation type="submission" date="2017-11" db="EMBL/GenBank/DDBJ databases">
        <title>Isolation and Characterization of Family Methanocellaceae Species from Potential Methane Hydrate Area Offshore Southwestern Taiwan.</title>
        <authorList>
            <person name="Zhang W.-L."/>
            <person name="Chen W.-C."/>
            <person name="Lai M.-C."/>
            <person name="Chen S.-C."/>
        </authorList>
    </citation>
    <scope>NUCLEOTIDE SEQUENCE [LARGE SCALE GENOMIC DNA]</scope>
    <source>
        <strain evidence="2 3">CWC-04</strain>
    </source>
</reference>
<proteinExistence type="predicted"/>
<dbReference type="SMART" id="SM00746">
    <property type="entry name" value="TRASH"/>
    <property type="match status" value="1"/>
</dbReference>
<keyword evidence="3" id="KW-1185">Reference proteome</keyword>
<dbReference type="InterPro" id="IPR011017">
    <property type="entry name" value="TRASH_dom"/>
</dbReference>
<gene>
    <name evidence="2" type="ORF">CUJ83_05160</name>
</gene>
<evidence type="ECO:0000313" key="2">
    <source>
        <dbReference type="EMBL" id="MCD1294387.1"/>
    </source>
</evidence>
<feature type="domain" description="TRASH" evidence="1">
    <location>
        <begin position="5"/>
        <end position="43"/>
    </location>
</feature>
<dbReference type="InterPro" id="IPR007029">
    <property type="entry name" value="YHS_dom"/>
</dbReference>
<name>A0AAP2W5R4_9EURY</name>
<comment type="caution">
    <text evidence="2">The sequence shown here is derived from an EMBL/GenBank/DDBJ whole genome shotgun (WGS) entry which is preliminary data.</text>
</comment>
<evidence type="ECO:0000259" key="1">
    <source>
        <dbReference type="SMART" id="SM00746"/>
    </source>
</evidence>
<dbReference type="Pfam" id="PF04945">
    <property type="entry name" value="YHS"/>
    <property type="match status" value="1"/>
</dbReference>